<keyword evidence="2" id="KW-1185">Reference proteome</keyword>
<evidence type="ECO:0000313" key="1">
    <source>
        <dbReference type="EMBL" id="KIO27448.1"/>
    </source>
</evidence>
<reference evidence="2" key="2">
    <citation type="submission" date="2015-01" db="EMBL/GenBank/DDBJ databases">
        <title>Evolutionary Origins and Diversification of the Mycorrhizal Mutualists.</title>
        <authorList>
            <consortium name="DOE Joint Genome Institute"/>
            <consortium name="Mycorrhizal Genomics Consortium"/>
            <person name="Kohler A."/>
            <person name="Kuo A."/>
            <person name="Nagy L.G."/>
            <person name="Floudas D."/>
            <person name="Copeland A."/>
            <person name="Barry K.W."/>
            <person name="Cichocki N."/>
            <person name="Veneault-Fourrey C."/>
            <person name="LaButti K."/>
            <person name="Lindquist E.A."/>
            <person name="Lipzen A."/>
            <person name="Lundell T."/>
            <person name="Morin E."/>
            <person name="Murat C."/>
            <person name="Riley R."/>
            <person name="Ohm R."/>
            <person name="Sun H."/>
            <person name="Tunlid A."/>
            <person name="Henrissat B."/>
            <person name="Grigoriev I.V."/>
            <person name="Hibbett D.S."/>
            <person name="Martin F."/>
        </authorList>
    </citation>
    <scope>NUCLEOTIDE SEQUENCE [LARGE SCALE GENOMIC DNA]</scope>
    <source>
        <strain evidence="2">MUT 4182</strain>
    </source>
</reference>
<gene>
    <name evidence="1" type="ORF">M407DRAFT_23267</name>
</gene>
<name>A0A0C3L163_9AGAM</name>
<protein>
    <submittedName>
        <fullName evidence="1">Uncharacterized protein</fullName>
    </submittedName>
</protein>
<dbReference type="Proteomes" id="UP000054248">
    <property type="component" value="Unassembled WGS sequence"/>
</dbReference>
<dbReference type="HOGENOM" id="CLU_2544293_0_0_1"/>
<sequence length="83" mass="8922">MVSAYWTVDEPALETEARCAKAFLLTVNSTFKTAGKATKRFVGSQDRLFRGVVLPGVREAGLVVHLPSSSHPSPLCASDTWTG</sequence>
<accession>A0A0C3L163</accession>
<proteinExistence type="predicted"/>
<evidence type="ECO:0000313" key="2">
    <source>
        <dbReference type="Proteomes" id="UP000054248"/>
    </source>
</evidence>
<reference evidence="1 2" key="1">
    <citation type="submission" date="2014-04" db="EMBL/GenBank/DDBJ databases">
        <authorList>
            <consortium name="DOE Joint Genome Institute"/>
            <person name="Kuo A."/>
            <person name="Girlanda M."/>
            <person name="Perotto S."/>
            <person name="Kohler A."/>
            <person name="Nagy L.G."/>
            <person name="Floudas D."/>
            <person name="Copeland A."/>
            <person name="Barry K.W."/>
            <person name="Cichocki N."/>
            <person name="Veneault-Fourrey C."/>
            <person name="LaButti K."/>
            <person name="Lindquist E.A."/>
            <person name="Lipzen A."/>
            <person name="Lundell T."/>
            <person name="Morin E."/>
            <person name="Murat C."/>
            <person name="Sun H."/>
            <person name="Tunlid A."/>
            <person name="Henrissat B."/>
            <person name="Grigoriev I.V."/>
            <person name="Hibbett D.S."/>
            <person name="Martin F."/>
            <person name="Nordberg H.P."/>
            <person name="Cantor M.N."/>
            <person name="Hua S.X."/>
        </authorList>
    </citation>
    <scope>NUCLEOTIDE SEQUENCE [LARGE SCALE GENOMIC DNA]</scope>
    <source>
        <strain evidence="1 2">MUT 4182</strain>
    </source>
</reference>
<dbReference type="AlphaFoldDB" id="A0A0C3L163"/>
<dbReference type="EMBL" id="KN823008">
    <property type="protein sequence ID" value="KIO27448.1"/>
    <property type="molecule type" value="Genomic_DNA"/>
</dbReference>
<organism evidence="1 2">
    <name type="scientific">Tulasnella calospora MUT 4182</name>
    <dbReference type="NCBI Taxonomy" id="1051891"/>
    <lineage>
        <taxon>Eukaryota</taxon>
        <taxon>Fungi</taxon>
        <taxon>Dikarya</taxon>
        <taxon>Basidiomycota</taxon>
        <taxon>Agaricomycotina</taxon>
        <taxon>Agaricomycetes</taxon>
        <taxon>Cantharellales</taxon>
        <taxon>Tulasnellaceae</taxon>
        <taxon>Tulasnella</taxon>
    </lineage>
</organism>